<name>A0A4Q8L9U4_9GAMM</name>
<gene>
    <name evidence="2" type="ORF">EA661_18330</name>
</gene>
<dbReference type="Proteomes" id="UP000291286">
    <property type="component" value="Unassembled WGS sequence"/>
</dbReference>
<accession>A0A4Q8L9U4</accession>
<reference evidence="2 3" key="1">
    <citation type="submission" date="2019-02" db="EMBL/GenBank/DDBJ databases">
        <title>WGS of Pseudoxanthomonas species novum from clinical isolates.</title>
        <authorList>
            <person name="Bernier A.-M."/>
            <person name="Bernard K."/>
            <person name="Vachon A."/>
        </authorList>
    </citation>
    <scope>NUCLEOTIDE SEQUENCE [LARGE SCALE GENOMIC DNA]</scope>
    <source>
        <strain evidence="2 3">NML171202</strain>
    </source>
</reference>
<comment type="caution">
    <text evidence="2">The sequence shown here is derived from an EMBL/GenBank/DDBJ whole genome shotgun (WGS) entry which is preliminary data.</text>
</comment>
<evidence type="ECO:0008006" key="4">
    <source>
        <dbReference type="Google" id="ProtNLM"/>
    </source>
</evidence>
<proteinExistence type="predicted"/>
<dbReference type="EMBL" id="SHMB01000010">
    <property type="protein sequence ID" value="TAA25021.1"/>
    <property type="molecule type" value="Genomic_DNA"/>
</dbReference>
<organism evidence="2 3">
    <name type="scientific">Pseudoxanthomonas winnipegensis</name>
    <dbReference type="NCBI Taxonomy" id="2480810"/>
    <lineage>
        <taxon>Bacteria</taxon>
        <taxon>Pseudomonadati</taxon>
        <taxon>Pseudomonadota</taxon>
        <taxon>Gammaproteobacteria</taxon>
        <taxon>Lysobacterales</taxon>
        <taxon>Lysobacteraceae</taxon>
        <taxon>Pseudoxanthomonas</taxon>
    </lineage>
</organism>
<feature type="chain" id="PRO_5020443195" description="Aspartyl protease" evidence="1">
    <location>
        <begin position="26"/>
        <end position="328"/>
    </location>
</feature>
<evidence type="ECO:0000313" key="2">
    <source>
        <dbReference type="EMBL" id="TAA25021.1"/>
    </source>
</evidence>
<feature type="signal peptide" evidence="1">
    <location>
        <begin position="1"/>
        <end position="25"/>
    </location>
</feature>
<dbReference type="AlphaFoldDB" id="A0A4Q8L9U4"/>
<protein>
    <recommendedName>
        <fullName evidence="4">Aspartyl protease</fullName>
    </recommendedName>
</protein>
<dbReference type="RefSeq" id="WP_130521447.1">
    <property type="nucleotide sequence ID" value="NZ_SHMA01000008.1"/>
</dbReference>
<sequence length="328" mass="34562">MPSFRLALRSLAFVLAIAPALHARAADAPGLEVPIREVVLSDGVRRYAVTLTVDGVSIEAQLDTGSTGLRILAPALSDKAASAPGMPVRYAYGSGVELQGRKVSAQIGFPGGVTGEVPFQRVEAVACVQRKPDCPATRVPAAAYRIGGDGLPGQGFIAIIGTGLHDDVVPNPLTALGVQRWIVELPRGPRQTGRLILNPSPEDTARFRSVRFIDGTNQVPACLIRRDAPARFCGPAMIDTGASGLRIQGAQADALWPNGTPAVISLGEDRDAAAFPVTIGLREQASGMFAAPYRGGGRTITLNLGLAPFFRWRVLFDAQARTLGVAER</sequence>
<evidence type="ECO:0000256" key="1">
    <source>
        <dbReference type="SAM" id="SignalP"/>
    </source>
</evidence>
<keyword evidence="1" id="KW-0732">Signal</keyword>
<evidence type="ECO:0000313" key="3">
    <source>
        <dbReference type="Proteomes" id="UP000291286"/>
    </source>
</evidence>